<dbReference type="GO" id="GO:0020037">
    <property type="term" value="F:heme binding"/>
    <property type="evidence" value="ECO:0007669"/>
    <property type="project" value="InterPro"/>
</dbReference>
<evidence type="ECO:0000256" key="1">
    <source>
        <dbReference type="ARBA" id="ARBA00022448"/>
    </source>
</evidence>
<protein>
    <submittedName>
        <fullName evidence="7">Ethylbenzene dehydrogenase</fullName>
    </submittedName>
</protein>
<keyword evidence="1" id="KW-0813">Transport</keyword>
<name>A0A1T4WA50_9GAMM</name>
<dbReference type="InterPro" id="IPR019020">
    <property type="entry name" value="Cyt-c552/DMSO_Rdtase_haem-bd"/>
</dbReference>
<sequence length="282" mass="32322">MRVVLPALLLAVSTLILIPAGAAELPTIPILKLESKPVLDGSEDDWQAIPAVEIPLVYLGKPEWVKTVRLKAGIFGDEVFFYSEWEDSTADTQHKPHVWDAAQQKYLEGPQREDRFALEFAMTGDYDANWFSGKEFKADMWNWKAARTNPIHISHDKMTILSRQAMPESYKGTLPDGSAIYIQRPTDSGEEPYITKRYFKKQQDLMAKYLPRELLAKGTDDVKAKGIWKNGKWYLEQSRKLDTQQADDRRFTLGETVKGAIAVFDHDENEHHFISQTLLFKF</sequence>
<dbReference type="STRING" id="92487.SAMN02745130_01249"/>
<reference evidence="8" key="1">
    <citation type="submission" date="2017-02" db="EMBL/GenBank/DDBJ databases">
        <authorList>
            <person name="Varghese N."/>
            <person name="Submissions S."/>
        </authorList>
    </citation>
    <scope>NUCLEOTIDE SEQUENCE [LARGE SCALE GENOMIC DNA]</scope>
    <source>
        <strain evidence="8">ATCC 49788</strain>
    </source>
</reference>
<dbReference type="GO" id="GO:0046872">
    <property type="term" value="F:metal ion binding"/>
    <property type="evidence" value="ECO:0007669"/>
    <property type="project" value="UniProtKB-KW"/>
</dbReference>
<evidence type="ECO:0000256" key="3">
    <source>
        <dbReference type="ARBA" id="ARBA00022723"/>
    </source>
</evidence>
<feature type="domain" description="Cytochrome c-552/DMSO reductase-like haem-binding" evidence="6">
    <location>
        <begin position="43"/>
        <end position="276"/>
    </location>
</feature>
<evidence type="ECO:0000313" key="7">
    <source>
        <dbReference type="EMBL" id="SKA73581.1"/>
    </source>
</evidence>
<evidence type="ECO:0000256" key="4">
    <source>
        <dbReference type="ARBA" id="ARBA00022982"/>
    </source>
</evidence>
<organism evidence="7 8">
    <name type="scientific">Thiothrix eikelboomii</name>
    <dbReference type="NCBI Taxonomy" id="92487"/>
    <lineage>
        <taxon>Bacteria</taxon>
        <taxon>Pseudomonadati</taxon>
        <taxon>Pseudomonadota</taxon>
        <taxon>Gammaproteobacteria</taxon>
        <taxon>Thiotrichales</taxon>
        <taxon>Thiotrichaceae</taxon>
        <taxon>Thiothrix</taxon>
    </lineage>
</organism>
<dbReference type="RefSeq" id="WP_078921722.1">
    <property type="nucleotide sequence ID" value="NZ_FUYB01000004.1"/>
</dbReference>
<dbReference type="Pfam" id="PF09459">
    <property type="entry name" value="EB_dh"/>
    <property type="match status" value="1"/>
</dbReference>
<gene>
    <name evidence="7" type="ORF">SAMN02745130_01249</name>
</gene>
<dbReference type="AlphaFoldDB" id="A0A1T4WA50"/>
<keyword evidence="2" id="KW-0349">Heme</keyword>
<dbReference type="EMBL" id="FUYB01000004">
    <property type="protein sequence ID" value="SKA73581.1"/>
    <property type="molecule type" value="Genomic_DNA"/>
</dbReference>
<dbReference type="OrthoDB" id="5337932at2"/>
<keyword evidence="3" id="KW-0479">Metal-binding</keyword>
<keyword evidence="5" id="KW-0408">Iron</keyword>
<keyword evidence="8" id="KW-1185">Reference proteome</keyword>
<evidence type="ECO:0000256" key="5">
    <source>
        <dbReference type="ARBA" id="ARBA00023004"/>
    </source>
</evidence>
<evidence type="ECO:0000256" key="2">
    <source>
        <dbReference type="ARBA" id="ARBA00022617"/>
    </source>
</evidence>
<dbReference type="Proteomes" id="UP000190460">
    <property type="component" value="Unassembled WGS sequence"/>
</dbReference>
<dbReference type="SMART" id="SM00887">
    <property type="entry name" value="EB_dh"/>
    <property type="match status" value="1"/>
</dbReference>
<keyword evidence="4" id="KW-0249">Electron transport</keyword>
<evidence type="ECO:0000259" key="6">
    <source>
        <dbReference type="SMART" id="SM00887"/>
    </source>
</evidence>
<accession>A0A1T4WA50</accession>
<dbReference type="Gene3D" id="2.60.40.1190">
    <property type="match status" value="1"/>
</dbReference>
<proteinExistence type="predicted"/>
<evidence type="ECO:0000313" key="8">
    <source>
        <dbReference type="Proteomes" id="UP000190460"/>
    </source>
</evidence>